<dbReference type="InterPro" id="IPR028581">
    <property type="entry name" value="DeoC_typeI"/>
</dbReference>
<dbReference type="Pfam" id="PF01791">
    <property type="entry name" value="DeoC"/>
    <property type="match status" value="1"/>
</dbReference>
<evidence type="ECO:0000313" key="9">
    <source>
        <dbReference type="Proteomes" id="UP000028700"/>
    </source>
</evidence>
<dbReference type="GO" id="GO:0005737">
    <property type="term" value="C:cytoplasm"/>
    <property type="evidence" value="ECO:0007669"/>
    <property type="project" value="UniProtKB-SubCell"/>
</dbReference>
<comment type="catalytic activity">
    <reaction evidence="5 7">
        <text>2-deoxy-D-ribose 5-phosphate = D-glyceraldehyde 3-phosphate + acetaldehyde</text>
        <dbReference type="Rhea" id="RHEA:12821"/>
        <dbReference type="ChEBI" id="CHEBI:15343"/>
        <dbReference type="ChEBI" id="CHEBI:59776"/>
        <dbReference type="ChEBI" id="CHEBI:62877"/>
        <dbReference type="EC" id="4.1.2.4"/>
    </reaction>
</comment>
<dbReference type="STRING" id="1291743.LOSG293_310020"/>
<accession>A0A081BK83</accession>
<dbReference type="PANTHER" id="PTHR10889">
    <property type="entry name" value="DEOXYRIBOSE-PHOSPHATE ALDOLASE"/>
    <property type="match status" value="1"/>
</dbReference>
<dbReference type="NCBIfam" id="TIGR00126">
    <property type="entry name" value="deoC"/>
    <property type="match status" value="1"/>
</dbReference>
<comment type="function">
    <text evidence="6 7">Catalyzes a reversible aldol reaction between acetaldehyde and D-glyceraldehyde 3-phosphate to generate 2-deoxy-D-ribose 5-phosphate.</text>
</comment>
<evidence type="ECO:0000256" key="6">
    <source>
        <dbReference type="ARBA" id="ARBA00056337"/>
    </source>
</evidence>
<evidence type="ECO:0000313" key="8">
    <source>
        <dbReference type="EMBL" id="GAK48451.1"/>
    </source>
</evidence>
<name>A0A081BK83_9LACO</name>
<dbReference type="eggNOG" id="COG0274">
    <property type="taxonomic scope" value="Bacteria"/>
</dbReference>
<dbReference type="InterPro" id="IPR002915">
    <property type="entry name" value="DeoC/FbaB/LacD_aldolase"/>
</dbReference>
<dbReference type="UniPathway" id="UPA00002">
    <property type="reaction ID" value="UER00468"/>
</dbReference>
<evidence type="ECO:0000256" key="2">
    <source>
        <dbReference type="ARBA" id="ARBA00022490"/>
    </source>
</evidence>
<evidence type="ECO:0000256" key="4">
    <source>
        <dbReference type="ARBA" id="ARBA00023270"/>
    </source>
</evidence>
<keyword evidence="4 7" id="KW-0704">Schiff base</keyword>
<dbReference type="EMBL" id="BBJM01000031">
    <property type="protein sequence ID" value="GAK48451.1"/>
    <property type="molecule type" value="Genomic_DNA"/>
</dbReference>
<protein>
    <recommendedName>
        <fullName evidence="7">Deoxyribose-phosphate aldolase</fullName>
        <shortName evidence="7">DERA</shortName>
        <ecNumber evidence="7">4.1.2.4</ecNumber>
    </recommendedName>
    <alternativeName>
        <fullName evidence="7">2-deoxy-D-ribose 5-phosphate aldolase</fullName>
    </alternativeName>
    <alternativeName>
        <fullName evidence="7">Phosphodeoxyriboaldolase</fullName>
        <shortName evidence="7">Deoxyriboaldolase</shortName>
    </alternativeName>
</protein>
<dbReference type="InterPro" id="IPR011343">
    <property type="entry name" value="DeoC"/>
</dbReference>
<dbReference type="GO" id="GO:0006018">
    <property type="term" value="P:2-deoxyribose 1-phosphate catabolic process"/>
    <property type="evidence" value="ECO:0007669"/>
    <property type="project" value="UniProtKB-UniRule"/>
</dbReference>
<comment type="caution">
    <text evidence="8">The sequence shown here is derived from an EMBL/GenBank/DDBJ whole genome shotgun (WGS) entry which is preliminary data.</text>
</comment>
<feature type="active site" description="Proton donor/acceptor" evidence="7">
    <location>
        <position position="194"/>
    </location>
</feature>
<dbReference type="HAMAP" id="MF_00114">
    <property type="entry name" value="DeoC_type1"/>
    <property type="match status" value="1"/>
</dbReference>
<proteinExistence type="inferred from homology"/>
<dbReference type="AlphaFoldDB" id="A0A081BK83"/>
<evidence type="ECO:0000256" key="5">
    <source>
        <dbReference type="ARBA" id="ARBA00048791"/>
    </source>
</evidence>
<feature type="active site" description="Proton donor/acceptor" evidence="7">
    <location>
        <position position="101"/>
    </location>
</feature>
<evidence type="ECO:0000256" key="7">
    <source>
        <dbReference type="HAMAP-Rule" id="MF_00114"/>
    </source>
</evidence>
<dbReference type="SMART" id="SM01133">
    <property type="entry name" value="DeoC"/>
    <property type="match status" value="1"/>
</dbReference>
<comment type="pathway">
    <text evidence="7">Carbohydrate degradation; 2-deoxy-D-ribose 1-phosphate degradation; D-glyceraldehyde 3-phosphate and acetaldehyde from 2-deoxy-alpha-D-ribose 1-phosphate: step 2/2.</text>
</comment>
<dbReference type="InterPro" id="IPR013785">
    <property type="entry name" value="Aldolase_TIM"/>
</dbReference>
<dbReference type="FunFam" id="3.20.20.70:FF:000044">
    <property type="entry name" value="Deoxyribose-phosphate aldolase"/>
    <property type="match status" value="1"/>
</dbReference>
<dbReference type="PIRSF" id="PIRSF001357">
    <property type="entry name" value="DeoC"/>
    <property type="match status" value="1"/>
</dbReference>
<dbReference type="GO" id="GO:0016052">
    <property type="term" value="P:carbohydrate catabolic process"/>
    <property type="evidence" value="ECO:0007669"/>
    <property type="project" value="TreeGrafter"/>
</dbReference>
<reference evidence="8" key="1">
    <citation type="journal article" date="2014" name="Genome Announc.">
        <title>Draft Genome Sequence of Lactobacillus oryzae Strain SG293T.</title>
        <authorList>
            <person name="Tanizawa Y."/>
            <person name="Fujisawa T."/>
            <person name="Mochizuki T."/>
            <person name="Kaminuma E."/>
            <person name="Nakamura Y."/>
            <person name="Tohno M."/>
        </authorList>
    </citation>
    <scope>NUCLEOTIDE SEQUENCE [LARGE SCALE GENOMIC DNA]</scope>
    <source>
        <strain evidence="8">SG293</strain>
    </source>
</reference>
<dbReference type="SUPFAM" id="SSF51569">
    <property type="entry name" value="Aldolase"/>
    <property type="match status" value="1"/>
</dbReference>
<sequence length="235" mass="24886">MKGVTFIMKLSMAELAKYIDHTNLKPEATKADIQKTCEEAAKFNTASVCVNSYWIPFVKEQLKGTTVNPIAVIGFPLGAMSTKAKVAETIDALEAGAEEIDMVINIGELRGGNTDVVVADIKAVADATHAKNKILKVIIETALLNKDEIKLASELTVKGDADFVKTSTGFSTSGAKLEDVKLMRETVGPDFGVKASGGVHSYDEAIEMIEAGATRLGVSATVAILTGAKDDSQGY</sequence>
<dbReference type="GO" id="GO:0009264">
    <property type="term" value="P:deoxyribonucleotide catabolic process"/>
    <property type="evidence" value="ECO:0007669"/>
    <property type="project" value="UniProtKB-UniRule"/>
</dbReference>
<organism evidence="8 9">
    <name type="scientific">Secundilactobacillus oryzae JCM 18671</name>
    <dbReference type="NCBI Taxonomy" id="1291743"/>
    <lineage>
        <taxon>Bacteria</taxon>
        <taxon>Bacillati</taxon>
        <taxon>Bacillota</taxon>
        <taxon>Bacilli</taxon>
        <taxon>Lactobacillales</taxon>
        <taxon>Lactobacillaceae</taxon>
        <taxon>Secundilactobacillus</taxon>
    </lineage>
</organism>
<dbReference type="PANTHER" id="PTHR10889:SF1">
    <property type="entry name" value="DEOXYRIBOSE-PHOSPHATE ALDOLASE"/>
    <property type="match status" value="1"/>
</dbReference>
<comment type="subcellular location">
    <subcellularLocation>
        <location evidence="7">Cytoplasm</location>
    </subcellularLocation>
</comment>
<keyword evidence="9" id="KW-1185">Reference proteome</keyword>
<dbReference type="CDD" id="cd00959">
    <property type="entry name" value="DeoC"/>
    <property type="match status" value="1"/>
</dbReference>
<dbReference type="Gene3D" id="3.20.20.70">
    <property type="entry name" value="Aldolase class I"/>
    <property type="match status" value="1"/>
</dbReference>
<dbReference type="GO" id="GO:0004139">
    <property type="term" value="F:deoxyribose-phosphate aldolase activity"/>
    <property type="evidence" value="ECO:0007669"/>
    <property type="project" value="UniProtKB-UniRule"/>
</dbReference>
<comment type="similarity">
    <text evidence="1 7">Belongs to the DeoC/FbaB aldolase family. DeoC type 1 subfamily.</text>
</comment>
<evidence type="ECO:0000256" key="1">
    <source>
        <dbReference type="ARBA" id="ARBA00010936"/>
    </source>
</evidence>
<feature type="active site" description="Schiff-base intermediate with acetaldehyde" evidence="7">
    <location>
        <position position="165"/>
    </location>
</feature>
<keyword evidence="2 7" id="KW-0963">Cytoplasm</keyword>
<gene>
    <name evidence="7 8" type="primary">deoC</name>
    <name evidence="8" type="ORF">LOSG293_310020</name>
</gene>
<dbReference type="Proteomes" id="UP000028700">
    <property type="component" value="Unassembled WGS sequence"/>
</dbReference>
<evidence type="ECO:0000256" key="3">
    <source>
        <dbReference type="ARBA" id="ARBA00023239"/>
    </source>
</evidence>
<dbReference type="EC" id="4.1.2.4" evidence="7"/>
<keyword evidence="3 7" id="KW-0456">Lyase</keyword>